<dbReference type="Proteomes" id="UP000321800">
    <property type="component" value="Unassembled WGS sequence"/>
</dbReference>
<sequence>MRKETAFVIGFLVLTIGTASLIWMFALPNFKPIVMPQVASGNIEVGPMRHKRELSSEEAKTVNAWLQDHKGGWGPLSRTPPSSGDSRVMLKDENGKEALAMTLWTGISAADWNDTVFLETPDGSKVYMETFSDKDFAPLRALVDRFQFKRSAFP</sequence>
<protein>
    <submittedName>
        <fullName evidence="3">Uncharacterized protein</fullName>
    </submittedName>
</protein>
<organism evidence="3 5">
    <name type="scientific">Acetobacter tropicalis</name>
    <dbReference type="NCBI Taxonomy" id="104102"/>
    <lineage>
        <taxon>Bacteria</taxon>
        <taxon>Pseudomonadati</taxon>
        <taxon>Pseudomonadota</taxon>
        <taxon>Alphaproteobacteria</taxon>
        <taxon>Acetobacterales</taxon>
        <taxon>Acetobacteraceae</taxon>
        <taxon>Acetobacter</taxon>
    </lineage>
</organism>
<dbReference type="EMBL" id="JOKM01000075">
    <property type="protein sequence ID" value="KGB22611.1"/>
    <property type="molecule type" value="Genomic_DNA"/>
</dbReference>
<gene>
    <name evidence="3" type="ORF">AtDm6_2192</name>
    <name evidence="2" type="ORF">ATR01nite_22370</name>
    <name evidence="4" type="ORF">HC62_15425</name>
</gene>
<evidence type="ECO:0000313" key="4">
    <source>
        <dbReference type="EMBL" id="OUI82864.1"/>
    </source>
</evidence>
<evidence type="ECO:0000313" key="7">
    <source>
        <dbReference type="Proteomes" id="UP000321800"/>
    </source>
</evidence>
<dbReference type="PATRIC" id="fig|104102.11.peg.2712"/>
<keyword evidence="1" id="KW-0472">Membrane</keyword>
<keyword evidence="5" id="KW-1185">Reference proteome</keyword>
<proteinExistence type="predicted"/>
<evidence type="ECO:0000313" key="6">
    <source>
        <dbReference type="Proteomes" id="UP000194565"/>
    </source>
</evidence>
<evidence type="ECO:0000256" key="1">
    <source>
        <dbReference type="SAM" id="Phobius"/>
    </source>
</evidence>
<evidence type="ECO:0000313" key="5">
    <source>
        <dbReference type="Proteomes" id="UP000029448"/>
    </source>
</evidence>
<dbReference type="GeneID" id="34782564"/>
<name>A0A094ZJH8_9PROT</name>
<evidence type="ECO:0000313" key="2">
    <source>
        <dbReference type="EMBL" id="GEL51162.1"/>
    </source>
</evidence>
<reference evidence="4 6" key="2">
    <citation type="submission" date="2014-06" db="EMBL/GenBank/DDBJ databases">
        <authorList>
            <person name="Ju J."/>
            <person name="Zhang J."/>
        </authorList>
    </citation>
    <scope>NUCLEOTIDE SEQUENCE [LARGE SCALE GENOMIC DNA]</scope>
    <source>
        <strain evidence="4">DmW_042</strain>
    </source>
</reference>
<reference evidence="2 7" key="3">
    <citation type="submission" date="2019-07" db="EMBL/GenBank/DDBJ databases">
        <title>Whole genome shotgun sequence of Acetobacter tropicalis NBRC 16470.</title>
        <authorList>
            <person name="Hosoyama A."/>
            <person name="Uohara A."/>
            <person name="Ohji S."/>
            <person name="Ichikawa N."/>
        </authorList>
    </citation>
    <scope>NUCLEOTIDE SEQUENCE [LARGE SCALE GENOMIC DNA]</scope>
    <source>
        <strain evidence="2 7">NBRC 16470</strain>
    </source>
</reference>
<reference evidence="3 5" key="1">
    <citation type="submission" date="2014-06" db="EMBL/GenBank/DDBJ databases">
        <title>Functional and comparative genomic analyses of the Drosophila gut microbiota identify candidate symbiosis factors.</title>
        <authorList>
            <person name="Newell P.D."/>
            <person name="Chaston J.M."/>
            <person name="Douglas A.E."/>
        </authorList>
    </citation>
    <scope>NUCLEOTIDE SEQUENCE [LARGE SCALE GENOMIC DNA]</scope>
    <source>
        <strain evidence="3 5">DmCS_006</strain>
    </source>
</reference>
<dbReference type="STRING" id="104102.AtDm6_2192"/>
<evidence type="ECO:0000313" key="3">
    <source>
        <dbReference type="EMBL" id="KGB22611.1"/>
    </source>
</evidence>
<feature type="transmembrane region" description="Helical" evidence="1">
    <location>
        <begin position="6"/>
        <end position="27"/>
    </location>
</feature>
<dbReference type="EMBL" id="BJVR01000025">
    <property type="protein sequence ID" value="GEL51162.1"/>
    <property type="molecule type" value="Genomic_DNA"/>
</dbReference>
<dbReference type="AlphaFoldDB" id="A0A094ZJH8"/>
<keyword evidence="1" id="KW-1133">Transmembrane helix</keyword>
<comment type="caution">
    <text evidence="3">The sequence shown here is derived from an EMBL/GenBank/DDBJ whole genome shotgun (WGS) entry which is preliminary data.</text>
</comment>
<dbReference type="EMBL" id="JOMM01000054">
    <property type="protein sequence ID" value="OUI82864.1"/>
    <property type="molecule type" value="Genomic_DNA"/>
</dbReference>
<dbReference type="Proteomes" id="UP000029448">
    <property type="component" value="Unassembled WGS sequence"/>
</dbReference>
<accession>A0A094ZJH8</accession>
<dbReference type="RefSeq" id="WP_035380638.1">
    <property type="nucleotide sequence ID" value="NZ_BJVR01000025.1"/>
</dbReference>
<dbReference type="Proteomes" id="UP000194565">
    <property type="component" value="Unassembled WGS sequence"/>
</dbReference>
<keyword evidence="1" id="KW-0812">Transmembrane</keyword>